<feature type="domain" description="PhnB-like" evidence="1">
    <location>
        <begin position="5"/>
        <end position="122"/>
    </location>
</feature>
<dbReference type="PIRSF" id="PIRSF021700">
    <property type="entry name" value="3_dmu_93_MTrfase"/>
    <property type="match status" value="1"/>
</dbReference>
<dbReference type="Gene3D" id="3.10.180.10">
    <property type="entry name" value="2,3-Dihydroxybiphenyl 1,2-Dioxygenase, domain 1"/>
    <property type="match status" value="1"/>
</dbReference>
<organism evidence="2 3">
    <name type="scientific">Miniimonas arenae</name>
    <dbReference type="NCBI Taxonomy" id="676201"/>
    <lineage>
        <taxon>Bacteria</taxon>
        <taxon>Bacillati</taxon>
        <taxon>Actinomycetota</taxon>
        <taxon>Actinomycetes</taxon>
        <taxon>Micrococcales</taxon>
        <taxon>Beutenbergiaceae</taxon>
        <taxon>Miniimonas</taxon>
    </lineage>
</organism>
<dbReference type="PANTHER" id="PTHR33990:SF2">
    <property type="entry name" value="PHNB-LIKE DOMAIN-CONTAINING PROTEIN"/>
    <property type="match status" value="1"/>
</dbReference>
<name>A0A5C5BCF3_9MICO</name>
<comment type="caution">
    <text evidence="2">The sequence shown here is derived from an EMBL/GenBank/DDBJ whole genome shotgun (WGS) entry which is preliminary data.</text>
</comment>
<evidence type="ECO:0000313" key="2">
    <source>
        <dbReference type="EMBL" id="TNU74856.1"/>
    </source>
</evidence>
<protein>
    <submittedName>
        <fullName evidence="2">VOC family protein</fullName>
    </submittedName>
</protein>
<reference evidence="2 3" key="1">
    <citation type="submission" date="2019-06" db="EMBL/GenBank/DDBJ databases">
        <title>Draft genome sequence of Miniimonas arenae KCTC 19750T isolated from sea sand.</title>
        <authorList>
            <person name="Park S.-J."/>
        </authorList>
    </citation>
    <scope>NUCLEOTIDE SEQUENCE [LARGE SCALE GENOMIC DNA]</scope>
    <source>
        <strain evidence="2 3">KCTC 19750</strain>
    </source>
</reference>
<sequence length="162" mass="17718">MSTTFTTCLWFEGNAAEAVDFYVSVFADLPGGTRITDTDYYPEGSHLPPGTVLTVSFEIGGQSFVALNGDASFPFTEAVSLQIPCRDQAEIDRYWDALTADGGEESQCGWLKDRFGFSWQVVPTEPLFRSADGPEANARVNEALMQMSKLDLAALEVARRGD</sequence>
<gene>
    <name evidence="2" type="ORF">FH969_06995</name>
</gene>
<dbReference type="Pfam" id="PF06983">
    <property type="entry name" value="3-dmu-9_3-mt"/>
    <property type="match status" value="1"/>
</dbReference>
<accession>A0A5C5BCF3</accession>
<dbReference type="SUPFAM" id="SSF54593">
    <property type="entry name" value="Glyoxalase/Bleomycin resistance protein/Dihydroxybiphenyl dioxygenase"/>
    <property type="match status" value="1"/>
</dbReference>
<dbReference type="InterPro" id="IPR028973">
    <property type="entry name" value="PhnB-like"/>
</dbReference>
<dbReference type="CDD" id="cd06588">
    <property type="entry name" value="PhnB_like"/>
    <property type="match status" value="1"/>
</dbReference>
<dbReference type="InterPro" id="IPR029068">
    <property type="entry name" value="Glyas_Bleomycin-R_OHBP_Dase"/>
</dbReference>
<dbReference type="PANTHER" id="PTHR33990">
    <property type="entry name" value="PROTEIN YJDN-RELATED"/>
    <property type="match status" value="1"/>
</dbReference>
<dbReference type="AlphaFoldDB" id="A0A5C5BCF3"/>
<dbReference type="EMBL" id="VENP01000020">
    <property type="protein sequence ID" value="TNU74856.1"/>
    <property type="molecule type" value="Genomic_DNA"/>
</dbReference>
<proteinExistence type="predicted"/>
<dbReference type="InterPro" id="IPR009725">
    <property type="entry name" value="3_dmu_93_MTrfase"/>
</dbReference>
<evidence type="ECO:0000259" key="1">
    <source>
        <dbReference type="Pfam" id="PF06983"/>
    </source>
</evidence>
<keyword evidence="3" id="KW-1185">Reference proteome</keyword>
<dbReference type="RefSeq" id="WP_139986612.1">
    <property type="nucleotide sequence ID" value="NZ_VENP01000020.1"/>
</dbReference>
<evidence type="ECO:0000313" key="3">
    <source>
        <dbReference type="Proteomes" id="UP000313849"/>
    </source>
</evidence>
<dbReference type="Proteomes" id="UP000313849">
    <property type="component" value="Unassembled WGS sequence"/>
</dbReference>
<dbReference type="OrthoDB" id="9806473at2"/>